<dbReference type="Gene3D" id="1.10.10.60">
    <property type="entry name" value="Homeodomain-like"/>
    <property type="match status" value="2"/>
</dbReference>
<keyword evidence="2" id="KW-0804">Transcription</keyword>
<dbReference type="Pfam" id="PF12833">
    <property type="entry name" value="HTH_18"/>
    <property type="match status" value="1"/>
</dbReference>
<dbReference type="PANTHER" id="PTHR47893">
    <property type="entry name" value="REGULATORY PROTEIN PCHR"/>
    <property type="match status" value="1"/>
</dbReference>
<dbReference type="GO" id="GO:0003700">
    <property type="term" value="F:DNA-binding transcription factor activity"/>
    <property type="evidence" value="ECO:0007669"/>
    <property type="project" value="InterPro"/>
</dbReference>
<dbReference type="PROSITE" id="PS01124">
    <property type="entry name" value="HTH_ARAC_FAMILY_2"/>
    <property type="match status" value="1"/>
</dbReference>
<dbReference type="SUPFAM" id="SSF46689">
    <property type="entry name" value="Homeodomain-like"/>
    <property type="match status" value="1"/>
</dbReference>
<evidence type="ECO:0000256" key="1">
    <source>
        <dbReference type="ARBA" id="ARBA00023015"/>
    </source>
</evidence>
<proteinExistence type="predicted"/>
<comment type="caution">
    <text evidence="4">The sequence shown here is derived from an EMBL/GenBank/DDBJ whole genome shotgun (WGS) entry which is preliminary data.</text>
</comment>
<dbReference type="InterPro" id="IPR053142">
    <property type="entry name" value="PchR_regulatory_protein"/>
</dbReference>
<evidence type="ECO:0000259" key="3">
    <source>
        <dbReference type="PROSITE" id="PS01124"/>
    </source>
</evidence>
<name>A0A4R9C141_9FIRM</name>
<dbReference type="GO" id="GO:0043565">
    <property type="term" value="F:sequence-specific DNA binding"/>
    <property type="evidence" value="ECO:0007669"/>
    <property type="project" value="InterPro"/>
</dbReference>
<dbReference type="GeneID" id="97031095"/>
<dbReference type="SMART" id="SM00342">
    <property type="entry name" value="HTH_ARAC"/>
    <property type="match status" value="1"/>
</dbReference>
<dbReference type="Proteomes" id="UP000297454">
    <property type="component" value="Unassembled WGS sequence"/>
</dbReference>
<reference evidence="4 5" key="1">
    <citation type="submission" date="2019-01" db="EMBL/GenBank/DDBJ databases">
        <title>Draft Genome Sequences of Helcococcus ovis Strains Isolated from the Uterus and Vagina of Dairy Cows with Metritis.</title>
        <authorList>
            <person name="Cunha F."/>
            <person name="Jeon S.J."/>
            <person name="Kutzer P."/>
            <person name="Galvao K.N."/>
        </authorList>
    </citation>
    <scope>NUCLEOTIDE SEQUENCE [LARGE SCALE GENOMIC DNA]</scope>
    <source>
        <strain evidence="4 5">KG-37</strain>
    </source>
</reference>
<accession>A0A4R9C141</accession>
<protein>
    <submittedName>
        <fullName evidence="4">AraC family transcriptional regulator</fullName>
    </submittedName>
</protein>
<gene>
    <name evidence="4" type="ORF">EQF91_04790</name>
</gene>
<keyword evidence="1" id="KW-0805">Transcription regulation</keyword>
<dbReference type="AlphaFoldDB" id="A0A4R9C141"/>
<dbReference type="InterPro" id="IPR018060">
    <property type="entry name" value="HTH_AraC"/>
</dbReference>
<keyword evidence="5" id="KW-1185">Reference proteome</keyword>
<evidence type="ECO:0000313" key="4">
    <source>
        <dbReference type="EMBL" id="TFF65954.1"/>
    </source>
</evidence>
<dbReference type="RefSeq" id="WP_134710982.1">
    <property type="nucleotide sequence ID" value="NZ_CP119081.1"/>
</dbReference>
<feature type="domain" description="HTH araC/xylS-type" evidence="3">
    <location>
        <begin position="217"/>
        <end position="315"/>
    </location>
</feature>
<dbReference type="EMBL" id="SCFR01000014">
    <property type="protein sequence ID" value="TFF65954.1"/>
    <property type="molecule type" value="Genomic_DNA"/>
</dbReference>
<evidence type="ECO:0000256" key="2">
    <source>
        <dbReference type="ARBA" id="ARBA00023163"/>
    </source>
</evidence>
<evidence type="ECO:0000313" key="5">
    <source>
        <dbReference type="Proteomes" id="UP000297454"/>
    </source>
</evidence>
<organism evidence="4 5">
    <name type="scientific">Helcococcus ovis</name>
    <dbReference type="NCBI Taxonomy" id="72026"/>
    <lineage>
        <taxon>Bacteria</taxon>
        <taxon>Bacillati</taxon>
        <taxon>Bacillota</taxon>
        <taxon>Tissierellia</taxon>
        <taxon>Tissierellales</taxon>
        <taxon>Peptoniphilaceae</taxon>
        <taxon>Helcococcus</taxon>
    </lineage>
</organism>
<dbReference type="PANTHER" id="PTHR47893:SF1">
    <property type="entry name" value="REGULATORY PROTEIN PCHR"/>
    <property type="match status" value="1"/>
</dbReference>
<dbReference type="OrthoDB" id="9791615at2"/>
<sequence length="331" mass="38337">MKDYYNFVKEYLGVSECFVNKKYCNVGHTFCVNNDEIEGLYWFYETENFIIDIHDFFAKKEIIHTSLPDIKNFMTFSSSYIISASGESFNPYQTLSANSLYILDIENLEKNYRFLLHENSTYLGIAVNFKPQMIKDCLSSMKISKNISYSHIFQDTKAIITNSLEPIAKDILNCKMVSPAAEMFFEAKAKEWISIVIDAFLNKKEIHISSDDNIALENVANYLDDHYALDVSQKTLEKIAMMSGTKLKKLFKEKYQCSITEYTQRKRMNMAENLLLNSTLRIQDIAEAVGYSSHSKFTACYKKYKGIYPKDAKKYLSRKNSTTACIYDENI</sequence>
<dbReference type="InterPro" id="IPR009057">
    <property type="entry name" value="Homeodomain-like_sf"/>
</dbReference>